<dbReference type="AlphaFoldDB" id="A0A8J2HZ23"/>
<protein>
    <submittedName>
        <fullName evidence="1">Uncharacterized protein</fullName>
    </submittedName>
</protein>
<dbReference type="OrthoDB" id="3683120at2759"/>
<keyword evidence="2" id="KW-1185">Reference proteome</keyword>
<comment type="caution">
    <text evidence="1">The sequence shown here is derived from an EMBL/GenBank/DDBJ whole genome shotgun (WGS) entry which is preliminary data.</text>
</comment>
<reference evidence="1" key="1">
    <citation type="submission" date="2021-05" db="EMBL/GenBank/DDBJ databases">
        <authorList>
            <person name="Stam R."/>
        </authorList>
    </citation>
    <scope>NUCLEOTIDE SEQUENCE</scope>
    <source>
        <strain evidence="1">CS162</strain>
    </source>
</reference>
<proteinExistence type="predicted"/>
<dbReference type="GeneID" id="67014797"/>
<dbReference type="Proteomes" id="UP000676310">
    <property type="component" value="Unassembled WGS sequence"/>
</dbReference>
<evidence type="ECO:0000313" key="1">
    <source>
        <dbReference type="EMBL" id="CAG5153630.1"/>
    </source>
</evidence>
<sequence length="104" mass="11391">MPVSERVSLRFSCDTSFKRYADDVDTKLVAEQEFGITAGAISAILLGKPVDQLTQTRVQMLKDTVGHKFKGLKRVDFDVSSDLLTAALIDTVSCIVYSGKTMSN</sequence>
<dbReference type="RefSeq" id="XP_043166801.1">
    <property type="nucleotide sequence ID" value="XM_043310866.1"/>
</dbReference>
<evidence type="ECO:0000313" key="2">
    <source>
        <dbReference type="Proteomes" id="UP000676310"/>
    </source>
</evidence>
<dbReference type="EMBL" id="CAJRGZ010000016">
    <property type="protein sequence ID" value="CAG5153630.1"/>
    <property type="molecule type" value="Genomic_DNA"/>
</dbReference>
<gene>
    <name evidence="1" type="ORF">ALTATR162_LOCUS3260</name>
</gene>
<accession>A0A8J2HZ23</accession>
<organism evidence="1 2">
    <name type="scientific">Alternaria atra</name>
    <dbReference type="NCBI Taxonomy" id="119953"/>
    <lineage>
        <taxon>Eukaryota</taxon>
        <taxon>Fungi</taxon>
        <taxon>Dikarya</taxon>
        <taxon>Ascomycota</taxon>
        <taxon>Pezizomycotina</taxon>
        <taxon>Dothideomycetes</taxon>
        <taxon>Pleosporomycetidae</taxon>
        <taxon>Pleosporales</taxon>
        <taxon>Pleosporineae</taxon>
        <taxon>Pleosporaceae</taxon>
        <taxon>Alternaria</taxon>
        <taxon>Alternaria sect. Ulocladioides</taxon>
    </lineage>
</organism>
<name>A0A8J2HZ23_9PLEO</name>